<evidence type="ECO:0000313" key="2">
    <source>
        <dbReference type="Proteomes" id="UP000095384"/>
    </source>
</evidence>
<dbReference type="RefSeq" id="WP_015567932.1">
    <property type="nucleotide sequence ID" value="NZ_CP143947.1"/>
</dbReference>
<sequence length="71" mass="8485">MNELVYRNLSEDAKRQICAWKYGGEYDLYNLPAYEEMQVRQIGFMNPKSEKNYYGFWDESILVGLMDKLMS</sequence>
<dbReference type="AlphaFoldDB" id="A0A174HFD8"/>
<evidence type="ECO:0000313" key="1">
    <source>
        <dbReference type="EMBL" id="CUO71719.1"/>
    </source>
</evidence>
<proteinExistence type="predicted"/>
<dbReference type="EMBL" id="CYYW01000038">
    <property type="protein sequence ID" value="CUO71719.1"/>
    <property type="molecule type" value="Genomic_DNA"/>
</dbReference>
<dbReference type="Proteomes" id="UP000095384">
    <property type="component" value="Unassembled WGS sequence"/>
</dbReference>
<organism evidence="1 2">
    <name type="scientific">Agathobacter rectalis</name>
    <dbReference type="NCBI Taxonomy" id="39491"/>
    <lineage>
        <taxon>Bacteria</taxon>
        <taxon>Bacillati</taxon>
        <taxon>Bacillota</taxon>
        <taxon>Clostridia</taxon>
        <taxon>Lachnospirales</taxon>
        <taxon>Lachnospiraceae</taxon>
        <taxon>Agathobacter</taxon>
    </lineage>
</organism>
<name>A0A174HFD8_9FIRM</name>
<accession>A0A174HFD8</accession>
<gene>
    <name evidence="1" type="ORF">ERS852417_02937</name>
</gene>
<protein>
    <submittedName>
        <fullName evidence="1">Uncharacterized protein</fullName>
    </submittedName>
</protein>
<reference evidence="1 2" key="1">
    <citation type="submission" date="2015-09" db="EMBL/GenBank/DDBJ databases">
        <authorList>
            <consortium name="Pathogen Informatics"/>
        </authorList>
    </citation>
    <scope>NUCLEOTIDE SEQUENCE [LARGE SCALE GENOMIC DNA]</scope>
    <source>
        <strain evidence="1 2">2789STDY5608860</strain>
    </source>
</reference>